<dbReference type="OrthoDB" id="9804747at2"/>
<dbReference type="SMART" id="SM00471">
    <property type="entry name" value="HDc"/>
    <property type="match status" value="1"/>
</dbReference>
<dbReference type="InterPro" id="IPR037522">
    <property type="entry name" value="HD_GYP_dom"/>
</dbReference>
<dbReference type="InterPro" id="IPR003607">
    <property type="entry name" value="HD/PDEase_dom"/>
</dbReference>
<sequence>MHADTIAPQAPAVEALSRAFGTRLLTWSKAGQQWRCLEEADRHACPTLAPWLDEAAEAAAGKPVVRRVRGNLLFVGVSLGARPGGPHVAAGIVPADPQGFAQQLAEASLAAAQVQSHESGRQVLLESYADKLADSFEELTFLRKLSRHVEHCDATRGLADVAHTILPSLCELMAVEGLALYATTGDPRATRRIEGVVDSVGDLAAEAACWSETIEALAGGPQDVVVCNVARSETADLVPPAPEGVRAYVAASLKKDGVVYGWLLGVNKRPPKTGLSTPSNSLGHDEIGSMEASLLHAAAVMLATHAANARLFREKEELIDEAIHTLVGVIEAKDAYTCGHSDRVALVGRRLAEELGLSPKECHEVYLSGLLHDIGKVGVSDDVLLKPGALEPEEFAQIKRHPECGWRLLQRLKPLGNLLPGVLHHHEATDGSGYPHGLSGDAIPLVARILAVADGWDAMTSDRPYRAGMPLEKAEGILRNGSGSQWDSQIVDAFFAAREDVHQITATWRDHLERILALPWAADRIEKPTAAAAIAPTPTPTPEAFAEASAHLGSL</sequence>
<keyword evidence="4" id="KW-0378">Hydrolase</keyword>
<dbReference type="Proteomes" id="UP000317429">
    <property type="component" value="Chromosome"/>
</dbReference>
<dbReference type="EC" id="3.1.4.52" evidence="4"/>
<proteinExistence type="predicted"/>
<evidence type="ECO:0000313" key="4">
    <source>
        <dbReference type="EMBL" id="QDU90387.1"/>
    </source>
</evidence>
<dbReference type="GO" id="GO:0071111">
    <property type="term" value="F:cyclic-guanylate-specific phosphodiesterase activity"/>
    <property type="evidence" value="ECO:0007669"/>
    <property type="project" value="UniProtKB-EC"/>
</dbReference>
<evidence type="ECO:0000259" key="3">
    <source>
        <dbReference type="PROSITE" id="PS51832"/>
    </source>
</evidence>
<dbReference type="SUPFAM" id="SSF109604">
    <property type="entry name" value="HD-domain/PDEase-like"/>
    <property type="match status" value="1"/>
</dbReference>
<evidence type="ECO:0000256" key="1">
    <source>
        <dbReference type="SAM" id="MobiDB-lite"/>
    </source>
</evidence>
<gene>
    <name evidence="4" type="primary">rpfG_3</name>
    <name evidence="4" type="ORF">Pla175_37910</name>
</gene>
<dbReference type="InterPro" id="IPR006674">
    <property type="entry name" value="HD_domain"/>
</dbReference>
<dbReference type="EMBL" id="CP036291">
    <property type="protein sequence ID" value="QDU90387.1"/>
    <property type="molecule type" value="Genomic_DNA"/>
</dbReference>
<feature type="region of interest" description="Disordered" evidence="1">
    <location>
        <begin position="535"/>
        <end position="555"/>
    </location>
</feature>
<evidence type="ECO:0000313" key="5">
    <source>
        <dbReference type="Proteomes" id="UP000317429"/>
    </source>
</evidence>
<keyword evidence="5" id="KW-1185">Reference proteome</keyword>
<dbReference type="AlphaFoldDB" id="A0A518DFY2"/>
<organism evidence="4 5">
    <name type="scientific">Pirellulimonas nuda</name>
    <dbReference type="NCBI Taxonomy" id="2528009"/>
    <lineage>
        <taxon>Bacteria</taxon>
        <taxon>Pseudomonadati</taxon>
        <taxon>Planctomycetota</taxon>
        <taxon>Planctomycetia</taxon>
        <taxon>Pirellulales</taxon>
        <taxon>Lacipirellulaceae</taxon>
        <taxon>Pirellulimonas</taxon>
    </lineage>
</organism>
<dbReference type="PANTHER" id="PTHR43155:SF2">
    <property type="entry name" value="CYCLIC DI-GMP PHOSPHODIESTERASE PA4108"/>
    <property type="match status" value="1"/>
</dbReference>
<protein>
    <submittedName>
        <fullName evidence="4">Cyclic di-GMP phosphodiesterase response regulator RpfG</fullName>
        <ecNumber evidence="4">3.1.4.52</ecNumber>
    </submittedName>
</protein>
<dbReference type="InterPro" id="IPR029016">
    <property type="entry name" value="GAF-like_dom_sf"/>
</dbReference>
<dbReference type="PROSITE" id="PS51831">
    <property type="entry name" value="HD"/>
    <property type="match status" value="1"/>
</dbReference>
<reference evidence="4 5" key="1">
    <citation type="submission" date="2019-02" db="EMBL/GenBank/DDBJ databases">
        <title>Deep-cultivation of Planctomycetes and their phenomic and genomic characterization uncovers novel biology.</title>
        <authorList>
            <person name="Wiegand S."/>
            <person name="Jogler M."/>
            <person name="Boedeker C."/>
            <person name="Pinto D."/>
            <person name="Vollmers J."/>
            <person name="Rivas-Marin E."/>
            <person name="Kohn T."/>
            <person name="Peeters S.H."/>
            <person name="Heuer A."/>
            <person name="Rast P."/>
            <person name="Oberbeckmann S."/>
            <person name="Bunk B."/>
            <person name="Jeske O."/>
            <person name="Meyerdierks A."/>
            <person name="Storesund J.E."/>
            <person name="Kallscheuer N."/>
            <person name="Luecker S."/>
            <person name="Lage O.M."/>
            <person name="Pohl T."/>
            <person name="Merkel B.J."/>
            <person name="Hornburger P."/>
            <person name="Mueller R.-W."/>
            <person name="Bruemmer F."/>
            <person name="Labrenz M."/>
            <person name="Spormann A.M."/>
            <person name="Op den Camp H."/>
            <person name="Overmann J."/>
            <person name="Amann R."/>
            <person name="Jetten M.S.M."/>
            <person name="Mascher T."/>
            <person name="Medema M.H."/>
            <person name="Devos D.P."/>
            <person name="Kaster A.-K."/>
            <person name="Ovreas L."/>
            <person name="Rohde M."/>
            <person name="Galperin M.Y."/>
            <person name="Jogler C."/>
        </authorList>
    </citation>
    <scope>NUCLEOTIDE SEQUENCE [LARGE SCALE GENOMIC DNA]</scope>
    <source>
        <strain evidence="4 5">Pla175</strain>
    </source>
</reference>
<dbReference type="Pfam" id="PF13487">
    <property type="entry name" value="HD_5"/>
    <property type="match status" value="1"/>
</dbReference>
<feature type="domain" description="HD" evidence="2">
    <location>
        <begin position="337"/>
        <end position="459"/>
    </location>
</feature>
<dbReference type="Gene3D" id="3.30.450.40">
    <property type="match status" value="1"/>
</dbReference>
<dbReference type="PROSITE" id="PS51832">
    <property type="entry name" value="HD_GYP"/>
    <property type="match status" value="1"/>
</dbReference>
<dbReference type="RefSeq" id="WP_145288774.1">
    <property type="nucleotide sequence ID" value="NZ_CP036291.1"/>
</dbReference>
<dbReference type="CDD" id="cd00077">
    <property type="entry name" value="HDc"/>
    <property type="match status" value="1"/>
</dbReference>
<dbReference type="Gene3D" id="1.10.3210.10">
    <property type="entry name" value="Hypothetical protein af1432"/>
    <property type="match status" value="1"/>
</dbReference>
<accession>A0A518DFY2</accession>
<name>A0A518DFY2_9BACT</name>
<dbReference type="KEGG" id="pnd:Pla175_37910"/>
<dbReference type="PANTHER" id="PTHR43155">
    <property type="entry name" value="CYCLIC DI-GMP PHOSPHODIESTERASE PA4108-RELATED"/>
    <property type="match status" value="1"/>
</dbReference>
<feature type="domain" description="HD-GYP" evidence="3">
    <location>
        <begin position="315"/>
        <end position="510"/>
    </location>
</feature>
<evidence type="ECO:0000259" key="2">
    <source>
        <dbReference type="PROSITE" id="PS51831"/>
    </source>
</evidence>